<proteinExistence type="predicted"/>
<protein>
    <submittedName>
        <fullName evidence="1">Uncharacterized protein</fullName>
    </submittedName>
</protein>
<sequence>MFSKGLFEISMQF</sequence>
<accession>A0A0E9VYY5</accession>
<organism evidence="1">
    <name type="scientific">Anguilla anguilla</name>
    <name type="common">European freshwater eel</name>
    <name type="synonym">Muraena anguilla</name>
    <dbReference type="NCBI Taxonomy" id="7936"/>
    <lineage>
        <taxon>Eukaryota</taxon>
        <taxon>Metazoa</taxon>
        <taxon>Chordata</taxon>
        <taxon>Craniata</taxon>
        <taxon>Vertebrata</taxon>
        <taxon>Euteleostomi</taxon>
        <taxon>Actinopterygii</taxon>
        <taxon>Neopterygii</taxon>
        <taxon>Teleostei</taxon>
        <taxon>Anguilliformes</taxon>
        <taxon>Anguillidae</taxon>
        <taxon>Anguilla</taxon>
    </lineage>
</organism>
<evidence type="ECO:0000313" key="1">
    <source>
        <dbReference type="EMBL" id="JAH82535.1"/>
    </source>
</evidence>
<dbReference type="EMBL" id="GBXM01026042">
    <property type="protein sequence ID" value="JAH82535.1"/>
    <property type="molecule type" value="Transcribed_RNA"/>
</dbReference>
<reference evidence="1" key="1">
    <citation type="submission" date="2014-11" db="EMBL/GenBank/DDBJ databases">
        <authorList>
            <person name="Amaro Gonzalez C."/>
        </authorList>
    </citation>
    <scope>NUCLEOTIDE SEQUENCE</scope>
</reference>
<reference evidence="1" key="2">
    <citation type="journal article" date="2015" name="Fish Shellfish Immunol.">
        <title>Early steps in the European eel (Anguilla anguilla)-Vibrio vulnificus interaction in the gills: Role of the RtxA13 toxin.</title>
        <authorList>
            <person name="Callol A."/>
            <person name="Pajuelo D."/>
            <person name="Ebbesson L."/>
            <person name="Teles M."/>
            <person name="MacKenzie S."/>
            <person name="Amaro C."/>
        </authorList>
    </citation>
    <scope>NUCLEOTIDE SEQUENCE</scope>
</reference>
<name>A0A0E9VYY5_ANGAN</name>